<proteinExistence type="predicted"/>
<feature type="transmembrane region" description="Helical" evidence="1">
    <location>
        <begin position="50"/>
        <end position="66"/>
    </location>
</feature>
<comment type="caution">
    <text evidence="2">The sequence shown here is derived from an EMBL/GenBank/DDBJ whole genome shotgun (WGS) entry which is preliminary data.</text>
</comment>
<evidence type="ECO:0000256" key="1">
    <source>
        <dbReference type="SAM" id="Phobius"/>
    </source>
</evidence>
<protein>
    <submittedName>
        <fullName evidence="2">DUF2516 family protein</fullName>
    </submittedName>
</protein>
<dbReference type="InterPro" id="IPR019662">
    <property type="entry name" value="DUF2516"/>
</dbReference>
<evidence type="ECO:0000313" key="2">
    <source>
        <dbReference type="EMBL" id="NBR93848.1"/>
    </source>
</evidence>
<keyword evidence="1" id="KW-1133">Transmembrane helix</keyword>
<organism evidence="2 3">
    <name type="scientific">Candidatus Fonsibacter lacus</name>
    <dbReference type="NCBI Taxonomy" id="2576439"/>
    <lineage>
        <taxon>Bacteria</taxon>
        <taxon>Pseudomonadati</taxon>
        <taxon>Pseudomonadota</taxon>
        <taxon>Alphaproteobacteria</taxon>
        <taxon>Candidatus Pelagibacterales</taxon>
        <taxon>Candidatus Pelagibacterales incertae sedis</taxon>
        <taxon>Candidatus Fonsibacter</taxon>
    </lineage>
</organism>
<keyword evidence="1" id="KW-0812">Transmembrane</keyword>
<name>A0A965LKP1_9PROT</name>
<dbReference type="AlphaFoldDB" id="A0A965LKP1"/>
<keyword evidence="1" id="KW-0472">Membrane</keyword>
<dbReference type="EMBL" id="RFXN01000029">
    <property type="protein sequence ID" value="NBR93848.1"/>
    <property type="molecule type" value="Genomic_DNA"/>
</dbReference>
<reference evidence="2" key="1">
    <citation type="submission" date="2018-10" db="EMBL/GenBank/DDBJ databases">
        <title>Iterative Subtractive Binning of Freshwater Chronoseries Metagenomes Recovers Nearly Complete Genomes from over Four Hundred Novel Species.</title>
        <authorList>
            <person name="Rodriguez-R L.M."/>
            <person name="Tsementzi D."/>
            <person name="Luo C."/>
            <person name="Konstantinidis K.T."/>
        </authorList>
    </citation>
    <scope>NUCLEOTIDE SEQUENCE</scope>
    <source>
        <strain evidence="2">WB5_2A_028</strain>
    </source>
</reference>
<sequence>MSLTNPLGSFSDLVLLVIGLAQLAGLLFGLTHAIRVRGDAFAAAGKQSKVFWVSLLAVSLVLRLTISSPLDLFGVIASIAAIVYIVDVRVALNDILRGPRW</sequence>
<accession>A0A965LKP1</accession>
<evidence type="ECO:0000313" key="3">
    <source>
        <dbReference type="Proteomes" id="UP000740727"/>
    </source>
</evidence>
<feature type="transmembrane region" description="Helical" evidence="1">
    <location>
        <begin position="72"/>
        <end position="92"/>
    </location>
</feature>
<gene>
    <name evidence="2" type="ORF">EBT44_03250</name>
</gene>
<feature type="transmembrane region" description="Helical" evidence="1">
    <location>
        <begin position="13"/>
        <end position="30"/>
    </location>
</feature>
<dbReference type="Pfam" id="PF10724">
    <property type="entry name" value="DUF2516"/>
    <property type="match status" value="1"/>
</dbReference>
<dbReference type="Proteomes" id="UP000740727">
    <property type="component" value="Unassembled WGS sequence"/>
</dbReference>